<sequence>MSHASGSGAGTDEGTGTIPGVPDVPDVDSESEAESWGDNGDEDDVDIDKSDNESTDDDDNDGNNDDDDDDDGDDNDDEGNDDADDDDEQKDEEEENVDIDFSDSENDEEKDEEEEDDFELLYRDRSLNSTPPHETTTSAPTTSEPQTSALDIPDFTSLFKFNERVFNLEQEVSQLKQDDKSAQIYELIKSHVPVLIDEHLSTRVGYVVQTAFHSYKVDFEKEAQAEQDRFIKIKDKTVKELVKDDVKGQLNKILPKKIANFATPMIKRNVVDSYERVVLAKSASQPKSTYEAAATLTAVLVFPTRAPKRKRYYGYDCHFELSHDVFSTRRIIGVTHLDVDKRFDYGYIKEITIRREYQELYTFKEGDFPRLNLRDIEDFLLLLVQKKISNLGNDVLFDLNVALRMFTRRITEGQTQSSSVSSGFTSKFLDLENVNPADYTLTTLMDTSPQQTSSLAITITPLPPPPPQQATPPHETTTSTPTTQEPQTSAPDLLNFASIFKFNELVFNLEQEVSQLKQDEKSAQISESVKSHVPVLIDEHLSTRVGYAVQTAFHSYKVDFEKEAQAEQDRFIEIIDKTVKELVKDEVKGQLNKILPKKIADFATPMIERNVADSYERVVLAKSASQPKSTYEAAATLTEFELKKILLDKMDESESYRAAQEHRDLYDCLAKSYKLDKDLFDTYGKAYSLKRDRDDKDKDEDPSAGSDRGMKRQKSGKEAEPSQEPKSKSSKSIGSSKGPTQSPRKSSSKSAHAEESRQDLGEPHDQEFVTGNTDEQPADEAISKDAWWKKPGKPPTPDHDWNKIQSIDFRPAQTWITKMAKDKESPQSFDELMNTPIDFTAFVMNRLKIENLTQETLVGLAFNLLKGTCKSFVELEYHFEEVYKAVNDRLDWNNPEGDVYPFDLSKPLPLIQDDRGRQVIPVDYFINNDLLYLQGGSASRKYATSTTKTKAAVYDNIKGIEDMVPNLWSPTKVAYDKHAVWGVSHWGPKRKRYYGYACHFESSHDVFSTRRIIGVTHLDVDKRFDYGHIKEITVRREDQELYTFKEGDFPRLNLRDIEDLLLLLVQKKISNLGNDVLFDLNVALRMFTRRIVILKRVEDLQLGVESYQKKLNITRPQTFKAGISKLTPFTPFNDPPGIIYQDKLKRNRLMRLDELYKFCDGTLTDVRSVLDDIAKNQRMEYLPKRYWSRLDRQRSSIMIKKIDELLFERRLYRNLERFVGGREYGNDFRLMERTIGLVICCLISNQNRKDLPRDIPLDSVEVLRYDEKGDKVRNGKNADRDRAST</sequence>
<dbReference type="EMBL" id="BQNB010009334">
    <property type="protein sequence ID" value="GJS62059.1"/>
    <property type="molecule type" value="Genomic_DNA"/>
</dbReference>
<feature type="compositionally biased region" description="Acidic residues" evidence="1">
    <location>
        <begin position="25"/>
        <end position="46"/>
    </location>
</feature>
<feature type="region of interest" description="Disordered" evidence="1">
    <location>
        <begin position="691"/>
        <end position="801"/>
    </location>
</feature>
<feature type="compositionally biased region" description="Basic and acidic residues" evidence="1">
    <location>
        <begin position="715"/>
        <end position="727"/>
    </location>
</feature>
<comment type="caution">
    <text evidence="2">The sequence shown here is derived from an EMBL/GenBank/DDBJ whole genome shotgun (WGS) entry which is preliminary data.</text>
</comment>
<feature type="compositionally biased region" description="Acidic residues" evidence="1">
    <location>
        <begin position="53"/>
        <end position="119"/>
    </location>
</feature>
<evidence type="ECO:0000256" key="1">
    <source>
        <dbReference type="SAM" id="MobiDB-lite"/>
    </source>
</evidence>
<keyword evidence="3" id="KW-1185">Reference proteome</keyword>
<feature type="compositionally biased region" description="Low complexity" evidence="1">
    <location>
        <begin position="471"/>
        <end position="489"/>
    </location>
</feature>
<dbReference type="PANTHER" id="PTHR18898:SF2">
    <property type="entry name" value="NUCLEOPROTEIN TPR"/>
    <property type="match status" value="1"/>
</dbReference>
<dbReference type="Proteomes" id="UP001151760">
    <property type="component" value="Unassembled WGS sequence"/>
</dbReference>
<accession>A0ABQ4X9W5</accession>
<reference evidence="2" key="1">
    <citation type="journal article" date="2022" name="Int. J. Mol. Sci.">
        <title>Draft Genome of Tanacetum Coccineum: Genomic Comparison of Closely Related Tanacetum-Family Plants.</title>
        <authorList>
            <person name="Yamashiro T."/>
            <person name="Shiraishi A."/>
            <person name="Nakayama K."/>
            <person name="Satake H."/>
        </authorList>
    </citation>
    <scope>NUCLEOTIDE SEQUENCE</scope>
</reference>
<reference evidence="2" key="2">
    <citation type="submission" date="2022-01" db="EMBL/GenBank/DDBJ databases">
        <authorList>
            <person name="Yamashiro T."/>
            <person name="Shiraishi A."/>
            <person name="Satake H."/>
            <person name="Nakayama K."/>
        </authorList>
    </citation>
    <scope>NUCLEOTIDE SEQUENCE</scope>
</reference>
<feature type="compositionally biased region" description="Basic and acidic residues" evidence="1">
    <location>
        <begin position="751"/>
        <end position="767"/>
    </location>
</feature>
<protein>
    <submittedName>
        <fullName evidence="2">Uncharacterized protein</fullName>
    </submittedName>
</protein>
<name>A0ABQ4X9W5_9ASTR</name>
<feature type="compositionally biased region" description="Low complexity" evidence="1">
    <location>
        <begin position="129"/>
        <end position="149"/>
    </location>
</feature>
<evidence type="ECO:0000313" key="2">
    <source>
        <dbReference type="EMBL" id="GJS62059.1"/>
    </source>
</evidence>
<organism evidence="2 3">
    <name type="scientific">Tanacetum coccineum</name>
    <dbReference type="NCBI Taxonomy" id="301880"/>
    <lineage>
        <taxon>Eukaryota</taxon>
        <taxon>Viridiplantae</taxon>
        <taxon>Streptophyta</taxon>
        <taxon>Embryophyta</taxon>
        <taxon>Tracheophyta</taxon>
        <taxon>Spermatophyta</taxon>
        <taxon>Magnoliopsida</taxon>
        <taxon>eudicotyledons</taxon>
        <taxon>Gunneridae</taxon>
        <taxon>Pentapetalae</taxon>
        <taxon>asterids</taxon>
        <taxon>campanulids</taxon>
        <taxon>Asterales</taxon>
        <taxon>Asteraceae</taxon>
        <taxon>Asteroideae</taxon>
        <taxon>Anthemideae</taxon>
        <taxon>Anthemidinae</taxon>
        <taxon>Tanacetum</taxon>
    </lineage>
</organism>
<feature type="region of interest" description="Disordered" evidence="1">
    <location>
        <begin position="1"/>
        <end position="149"/>
    </location>
</feature>
<gene>
    <name evidence="2" type="ORF">Tco_0656843</name>
</gene>
<proteinExistence type="predicted"/>
<dbReference type="PANTHER" id="PTHR18898">
    <property type="entry name" value="NUCLEOPROTEIN TPR-RELATED"/>
    <property type="match status" value="1"/>
</dbReference>
<evidence type="ECO:0000313" key="3">
    <source>
        <dbReference type="Proteomes" id="UP001151760"/>
    </source>
</evidence>
<feature type="compositionally biased region" description="Low complexity" evidence="1">
    <location>
        <begin position="730"/>
        <end position="750"/>
    </location>
</feature>
<feature type="region of interest" description="Disordered" evidence="1">
    <location>
        <begin position="456"/>
        <end position="489"/>
    </location>
</feature>
<feature type="compositionally biased region" description="Basic and acidic residues" evidence="1">
    <location>
        <begin position="691"/>
        <end position="701"/>
    </location>
</feature>
<feature type="compositionally biased region" description="Pro residues" evidence="1">
    <location>
        <begin position="461"/>
        <end position="470"/>
    </location>
</feature>